<evidence type="ECO:0000256" key="1">
    <source>
        <dbReference type="SAM" id="Phobius"/>
    </source>
</evidence>
<keyword evidence="1" id="KW-0472">Membrane</keyword>
<feature type="transmembrane region" description="Helical" evidence="1">
    <location>
        <begin position="93"/>
        <end position="115"/>
    </location>
</feature>
<accession>A0ABN8Q186</accession>
<reference evidence="2 3" key="1">
    <citation type="submission" date="2022-05" db="EMBL/GenBank/DDBJ databases">
        <authorList>
            <consortium name="Genoscope - CEA"/>
            <person name="William W."/>
        </authorList>
    </citation>
    <scope>NUCLEOTIDE SEQUENCE [LARGE SCALE GENOMIC DNA]</scope>
</reference>
<keyword evidence="1" id="KW-0812">Transmembrane</keyword>
<name>A0ABN8Q186_9CNID</name>
<protein>
    <submittedName>
        <fullName evidence="2">Uncharacterized protein</fullName>
    </submittedName>
</protein>
<organism evidence="2 3">
    <name type="scientific">Porites lobata</name>
    <dbReference type="NCBI Taxonomy" id="104759"/>
    <lineage>
        <taxon>Eukaryota</taxon>
        <taxon>Metazoa</taxon>
        <taxon>Cnidaria</taxon>
        <taxon>Anthozoa</taxon>
        <taxon>Hexacorallia</taxon>
        <taxon>Scleractinia</taxon>
        <taxon>Fungiina</taxon>
        <taxon>Poritidae</taxon>
        <taxon>Porites</taxon>
    </lineage>
</organism>
<sequence length="193" mass="21294">MPVGSCKIFCLSLAHIMLGAFMMVCGAVQVILQMKYLWLDSLYAGIWVGIWMIFTGIMGIIANSENILYFYLQRRIGVASTPKVQKALAIATLLFCAISTLLSLAIIGCYAYTAAVFWKVYLSHRHYLVIACFTCLFAIAETIIGACATIYIYEPEQANSVAPLDETGQVRDDVQAQDIQAPKVKEEAWTSGV</sequence>
<proteinExistence type="predicted"/>
<gene>
    <name evidence="2" type="ORF">PLOB_00001132</name>
</gene>
<feature type="transmembrane region" description="Helical" evidence="1">
    <location>
        <begin position="127"/>
        <end position="153"/>
    </location>
</feature>
<evidence type="ECO:0000313" key="2">
    <source>
        <dbReference type="EMBL" id="CAH3154993.1"/>
    </source>
</evidence>
<evidence type="ECO:0000313" key="3">
    <source>
        <dbReference type="Proteomes" id="UP001159405"/>
    </source>
</evidence>
<keyword evidence="1" id="KW-1133">Transmembrane helix</keyword>
<dbReference type="Proteomes" id="UP001159405">
    <property type="component" value="Unassembled WGS sequence"/>
</dbReference>
<comment type="caution">
    <text evidence="2">The sequence shown here is derived from an EMBL/GenBank/DDBJ whole genome shotgun (WGS) entry which is preliminary data.</text>
</comment>
<feature type="transmembrane region" description="Helical" evidence="1">
    <location>
        <begin position="12"/>
        <end position="32"/>
    </location>
</feature>
<feature type="transmembrane region" description="Helical" evidence="1">
    <location>
        <begin position="44"/>
        <end position="72"/>
    </location>
</feature>
<keyword evidence="3" id="KW-1185">Reference proteome</keyword>
<dbReference type="EMBL" id="CALNXK010000100">
    <property type="protein sequence ID" value="CAH3154993.1"/>
    <property type="molecule type" value="Genomic_DNA"/>
</dbReference>